<protein>
    <recommendedName>
        <fullName evidence="3 8">Histidinol-phosphatase</fullName>
        <shortName evidence="8">HolPase</shortName>
        <ecNumber evidence="3 8">3.1.3.15</ecNumber>
    </recommendedName>
</protein>
<dbReference type="PANTHER" id="PTHR21039:SF0">
    <property type="entry name" value="HISTIDINOL-PHOSPHATASE"/>
    <property type="match status" value="1"/>
</dbReference>
<dbReference type="InterPro" id="IPR016195">
    <property type="entry name" value="Pol/histidinol_Pase-like"/>
</dbReference>
<dbReference type="Pfam" id="PF02811">
    <property type="entry name" value="PHP"/>
    <property type="match status" value="1"/>
</dbReference>
<feature type="domain" description="PHP" evidence="9">
    <location>
        <begin position="4"/>
        <end position="213"/>
    </location>
</feature>
<evidence type="ECO:0000259" key="9">
    <source>
        <dbReference type="Pfam" id="PF02811"/>
    </source>
</evidence>
<keyword evidence="4 8" id="KW-0028">Amino-acid biosynthesis</keyword>
<dbReference type="eggNOG" id="COG1387">
    <property type="taxonomic scope" value="Bacteria"/>
</dbReference>
<dbReference type="PANTHER" id="PTHR21039">
    <property type="entry name" value="HISTIDINOL PHOSPHATASE-RELATED"/>
    <property type="match status" value="1"/>
</dbReference>
<gene>
    <name evidence="10" type="ORF">PB1_17029</name>
</gene>
<comment type="caution">
    <text evidence="10">The sequence shown here is derived from an EMBL/GenBank/DDBJ whole genome shotgun (WGS) entry which is preliminary data.</text>
</comment>
<evidence type="ECO:0000256" key="4">
    <source>
        <dbReference type="ARBA" id="ARBA00022605"/>
    </source>
</evidence>
<reference evidence="10 11" key="1">
    <citation type="journal article" date="2012" name="Appl. Environ. Microbiol.">
        <title>Genome Sequence of Thermotolerant Bacillus methanolicus: Features and Regulation Related to Methylotrophy and Production of L-Lysine and L-Glutamate from Methanol.</title>
        <authorList>
            <person name="Heggeset T.M."/>
            <person name="Krog A."/>
            <person name="Balzer S."/>
            <person name="Wentzel A."/>
            <person name="Ellingsen T.E."/>
            <person name="Brautaset T."/>
        </authorList>
    </citation>
    <scope>NUCLEOTIDE SEQUENCE [LARGE SCALE GENOMIC DNA]</scope>
    <source>
        <strain evidence="10 11">PB1</strain>
    </source>
</reference>
<organism evidence="10 11">
    <name type="scientific">Bacillus methanolicus PB1</name>
    <dbReference type="NCBI Taxonomy" id="997296"/>
    <lineage>
        <taxon>Bacteria</taxon>
        <taxon>Bacillati</taxon>
        <taxon>Bacillota</taxon>
        <taxon>Bacilli</taxon>
        <taxon>Bacillales</taxon>
        <taxon>Bacillaceae</taxon>
        <taxon>Bacillus</taxon>
    </lineage>
</organism>
<name>I3DYG0_BACMT</name>
<comment type="pathway">
    <text evidence="1 8">Amino-acid biosynthesis; L-histidine biosynthesis; L-histidine from 5-phospho-alpha-D-ribose 1-diphosphate: step 8/9.</text>
</comment>
<keyword evidence="6 8" id="KW-0368">Histidine biosynthesis</keyword>
<dbReference type="STRING" id="997296.PB1_17029"/>
<dbReference type="AlphaFoldDB" id="I3DYG0"/>
<sequence length="271" mass="31439">MKKDGHVHSPYCPHGSKDSFEEYIQKAVSLGFEEITFTEHAPLPKGFIDTTPTKDSAMDMDQLESYFDDLDRLKTKYEGRIKINIGLEVDYIEGYEEEIRNFLNVIGERLDDSILSVHFLKFNNRYDCIDYSPEEFEKIAKRYGGVDEVYKKYFGTLMRSITSDLGPFKPKRIGHITLIRKFHHKFPATHEFKNDVENVLNTIKKYNYEIDYNGAGTSKPLCREPYPPDWAAEKAMQLGILLVYGSDAHHRKELGQGREIMKFLQTGLTQE</sequence>
<dbReference type="Proteomes" id="UP000010523">
    <property type="component" value="Unassembled WGS sequence"/>
</dbReference>
<evidence type="ECO:0000256" key="5">
    <source>
        <dbReference type="ARBA" id="ARBA00022801"/>
    </source>
</evidence>
<evidence type="ECO:0000256" key="8">
    <source>
        <dbReference type="RuleBase" id="RU366003"/>
    </source>
</evidence>
<dbReference type="UniPathway" id="UPA00031">
    <property type="reaction ID" value="UER00013"/>
</dbReference>
<keyword evidence="11" id="KW-1185">Reference proteome</keyword>
<dbReference type="OrthoDB" id="9775255at2"/>
<comment type="similarity">
    <text evidence="2 8">Belongs to the PHP hydrolase family. HisK subfamily.</text>
</comment>
<evidence type="ECO:0000256" key="1">
    <source>
        <dbReference type="ARBA" id="ARBA00004970"/>
    </source>
</evidence>
<dbReference type="InterPro" id="IPR010140">
    <property type="entry name" value="Histidinol_P_phosphatase_HisJ"/>
</dbReference>
<evidence type="ECO:0000256" key="6">
    <source>
        <dbReference type="ARBA" id="ARBA00023102"/>
    </source>
</evidence>
<dbReference type="InterPro" id="IPR004013">
    <property type="entry name" value="PHP_dom"/>
</dbReference>
<dbReference type="RefSeq" id="WP_004438940.1">
    <property type="nucleotide sequence ID" value="NZ_AFEU01000003.1"/>
</dbReference>
<dbReference type="GO" id="GO:0005737">
    <property type="term" value="C:cytoplasm"/>
    <property type="evidence" value="ECO:0007669"/>
    <property type="project" value="TreeGrafter"/>
</dbReference>
<evidence type="ECO:0000256" key="3">
    <source>
        <dbReference type="ARBA" id="ARBA00013085"/>
    </source>
</evidence>
<evidence type="ECO:0000256" key="7">
    <source>
        <dbReference type="ARBA" id="ARBA00049158"/>
    </source>
</evidence>
<dbReference type="GO" id="GO:0000105">
    <property type="term" value="P:L-histidine biosynthetic process"/>
    <property type="evidence" value="ECO:0007669"/>
    <property type="project" value="UniProtKB-UniRule"/>
</dbReference>
<dbReference type="GO" id="GO:0004401">
    <property type="term" value="F:histidinol-phosphatase activity"/>
    <property type="evidence" value="ECO:0007669"/>
    <property type="project" value="UniProtKB-UniRule"/>
</dbReference>
<dbReference type="EMBL" id="AFEU01000003">
    <property type="protein sequence ID" value="EIJ79281.1"/>
    <property type="molecule type" value="Genomic_DNA"/>
</dbReference>
<dbReference type="SUPFAM" id="SSF89550">
    <property type="entry name" value="PHP domain-like"/>
    <property type="match status" value="1"/>
</dbReference>
<evidence type="ECO:0000313" key="11">
    <source>
        <dbReference type="Proteomes" id="UP000010523"/>
    </source>
</evidence>
<dbReference type="Gene3D" id="3.20.20.140">
    <property type="entry name" value="Metal-dependent hydrolases"/>
    <property type="match status" value="1"/>
</dbReference>
<dbReference type="CDD" id="cd12110">
    <property type="entry name" value="PHP_HisPPase_Hisj_like"/>
    <property type="match status" value="1"/>
</dbReference>
<proteinExistence type="inferred from homology"/>
<dbReference type="PATRIC" id="fig|997296.3.peg.3585"/>
<evidence type="ECO:0000313" key="10">
    <source>
        <dbReference type="EMBL" id="EIJ79281.1"/>
    </source>
</evidence>
<accession>I3DYG0</accession>
<dbReference type="EC" id="3.1.3.15" evidence="3 8"/>
<comment type="catalytic activity">
    <reaction evidence="7 8">
        <text>L-histidinol phosphate + H2O = L-histidinol + phosphate</text>
        <dbReference type="Rhea" id="RHEA:14465"/>
        <dbReference type="ChEBI" id="CHEBI:15377"/>
        <dbReference type="ChEBI" id="CHEBI:43474"/>
        <dbReference type="ChEBI" id="CHEBI:57699"/>
        <dbReference type="ChEBI" id="CHEBI:57980"/>
        <dbReference type="EC" id="3.1.3.15"/>
    </reaction>
</comment>
<keyword evidence="5 8" id="KW-0378">Hydrolase</keyword>
<dbReference type="NCBIfam" id="TIGR01856">
    <property type="entry name" value="hisJ_fam"/>
    <property type="match status" value="1"/>
</dbReference>
<evidence type="ECO:0000256" key="2">
    <source>
        <dbReference type="ARBA" id="ARBA00009152"/>
    </source>
</evidence>
<dbReference type="NCBIfam" id="NF005996">
    <property type="entry name" value="PRK08123.1"/>
    <property type="match status" value="1"/>
</dbReference>